<reference evidence="1 2" key="1">
    <citation type="journal article" date="2019" name="Environ. Microbiol.">
        <title>At the nexus of three kingdoms: the genome of the mycorrhizal fungus Gigaspora margarita provides insights into plant, endobacterial and fungal interactions.</title>
        <authorList>
            <person name="Venice F."/>
            <person name="Ghignone S."/>
            <person name="Salvioli di Fossalunga A."/>
            <person name="Amselem J."/>
            <person name="Novero M."/>
            <person name="Xianan X."/>
            <person name="Sedzielewska Toro K."/>
            <person name="Morin E."/>
            <person name="Lipzen A."/>
            <person name="Grigoriev I.V."/>
            <person name="Henrissat B."/>
            <person name="Martin F.M."/>
            <person name="Bonfante P."/>
        </authorList>
    </citation>
    <scope>NUCLEOTIDE SEQUENCE [LARGE SCALE GENOMIC DNA]</scope>
    <source>
        <strain evidence="1 2">BEG34</strain>
    </source>
</reference>
<organism evidence="1 2">
    <name type="scientific">Gigaspora margarita</name>
    <dbReference type="NCBI Taxonomy" id="4874"/>
    <lineage>
        <taxon>Eukaryota</taxon>
        <taxon>Fungi</taxon>
        <taxon>Fungi incertae sedis</taxon>
        <taxon>Mucoromycota</taxon>
        <taxon>Glomeromycotina</taxon>
        <taxon>Glomeromycetes</taxon>
        <taxon>Diversisporales</taxon>
        <taxon>Gigasporaceae</taxon>
        <taxon>Gigaspora</taxon>
    </lineage>
</organism>
<protein>
    <submittedName>
        <fullName evidence="1">Uncharacterized protein</fullName>
    </submittedName>
</protein>
<name>A0A8H4AGF0_GIGMA</name>
<dbReference type="AlphaFoldDB" id="A0A8H4AGF0"/>
<accession>A0A8H4AGF0</accession>
<proteinExistence type="predicted"/>
<evidence type="ECO:0000313" key="1">
    <source>
        <dbReference type="EMBL" id="KAF0492542.1"/>
    </source>
</evidence>
<dbReference type="Proteomes" id="UP000439903">
    <property type="component" value="Unassembled WGS sequence"/>
</dbReference>
<gene>
    <name evidence="1" type="ORF">F8M41_021663</name>
</gene>
<sequence length="106" mass="11903">MLENSKALIKIWEKKAKSQMYDFIIKQLPDTKRKTLYQDNSSDDLPETEVSAISILSTPLTHTSSHFVTAFGNSENMINENVKSLPETEVDITIESHVSESSGTEI</sequence>
<evidence type="ECO:0000313" key="2">
    <source>
        <dbReference type="Proteomes" id="UP000439903"/>
    </source>
</evidence>
<comment type="caution">
    <text evidence="1">The sequence shown here is derived from an EMBL/GenBank/DDBJ whole genome shotgun (WGS) entry which is preliminary data.</text>
</comment>
<dbReference type="EMBL" id="WTPW01000641">
    <property type="protein sequence ID" value="KAF0492542.1"/>
    <property type="molecule type" value="Genomic_DNA"/>
</dbReference>
<keyword evidence="2" id="KW-1185">Reference proteome</keyword>